<proteinExistence type="predicted"/>
<gene>
    <name evidence="2" type="ORF">DSLASN_21160</name>
</gene>
<name>A0ABN6F1U0_9BACT</name>
<dbReference type="Proteomes" id="UP001320148">
    <property type="component" value="Chromosome"/>
</dbReference>
<dbReference type="InterPro" id="IPR007345">
    <property type="entry name" value="Polysacch_pyruvyl_Trfase"/>
</dbReference>
<reference evidence="2 3" key="1">
    <citation type="submission" date="2021-02" db="EMBL/GenBank/DDBJ databases">
        <title>Complete genome of Desulfoluna sp. strain ASN36.</title>
        <authorList>
            <person name="Takahashi A."/>
            <person name="Kojima H."/>
            <person name="Fukui M."/>
        </authorList>
    </citation>
    <scope>NUCLEOTIDE SEQUENCE [LARGE SCALE GENOMIC DNA]</scope>
    <source>
        <strain evidence="2 3">ASN36</strain>
    </source>
</reference>
<dbReference type="Pfam" id="PF04230">
    <property type="entry name" value="PS_pyruv_trans"/>
    <property type="match status" value="1"/>
</dbReference>
<protein>
    <recommendedName>
        <fullName evidence="1">Polysaccharide pyruvyl transferase domain-containing protein</fullName>
    </recommendedName>
</protein>
<feature type="domain" description="Polysaccharide pyruvyl transferase" evidence="1">
    <location>
        <begin position="13"/>
        <end position="279"/>
    </location>
</feature>
<organism evidence="2 3">
    <name type="scientific">Desulfoluna limicola</name>
    <dbReference type="NCBI Taxonomy" id="2810562"/>
    <lineage>
        <taxon>Bacteria</taxon>
        <taxon>Pseudomonadati</taxon>
        <taxon>Thermodesulfobacteriota</taxon>
        <taxon>Desulfobacteria</taxon>
        <taxon>Desulfobacterales</taxon>
        <taxon>Desulfolunaceae</taxon>
        <taxon>Desulfoluna</taxon>
    </lineage>
</organism>
<dbReference type="RefSeq" id="WP_236892795.1">
    <property type="nucleotide sequence ID" value="NZ_AP024488.1"/>
</dbReference>
<sequence>MKIGIVTTYDEINFGAYLQAYSLQKYIESLGYDSEFINYKSFEYKKAEIFATYKTKDFSYLLEIIKKSIKFYKALSCLDISKKYRSIRDINNAKYDVIIFGSDEIWNLSNCLGGIIDTYYFGACMNSKKISYAPSFGSTSTLENSPDNIKRALLDFRHISLRDKNSFDIINSIFPKEPAIVLDPTFLIDHPAKESNISSKYIFYYCASDNPELDMEVERLSEKLGIEVIAFGYKHKKFKSIVNIGPFEWLGYLKSAEYVVTNMFHGTIFSIKYKKKFIVGMTEYRENKLGYLLELLALRDRVYKTNELENVLFQDIDYSKTFEIISEMTNKSKDYLKKALKCS</sequence>
<keyword evidence="3" id="KW-1185">Reference proteome</keyword>
<evidence type="ECO:0000259" key="1">
    <source>
        <dbReference type="Pfam" id="PF04230"/>
    </source>
</evidence>
<evidence type="ECO:0000313" key="2">
    <source>
        <dbReference type="EMBL" id="BCS96484.1"/>
    </source>
</evidence>
<dbReference type="EMBL" id="AP024488">
    <property type="protein sequence ID" value="BCS96484.1"/>
    <property type="molecule type" value="Genomic_DNA"/>
</dbReference>
<evidence type="ECO:0000313" key="3">
    <source>
        <dbReference type="Proteomes" id="UP001320148"/>
    </source>
</evidence>
<accession>A0ABN6F1U0</accession>